<dbReference type="AlphaFoldDB" id="A0A3N0CEY1"/>
<dbReference type="OrthoDB" id="9809583at2"/>
<keyword evidence="3" id="KW-0378">Hydrolase</keyword>
<evidence type="ECO:0000259" key="2">
    <source>
        <dbReference type="PROSITE" id="PS51762"/>
    </source>
</evidence>
<dbReference type="GO" id="GO:0005975">
    <property type="term" value="P:carbohydrate metabolic process"/>
    <property type="evidence" value="ECO:0007669"/>
    <property type="project" value="InterPro"/>
</dbReference>
<dbReference type="SUPFAM" id="SSF49899">
    <property type="entry name" value="Concanavalin A-like lectins/glucanases"/>
    <property type="match status" value="1"/>
</dbReference>
<organism evidence="3 4">
    <name type="scientific">Nocardioides marmoriginsengisoli</name>
    <dbReference type="NCBI Taxonomy" id="661483"/>
    <lineage>
        <taxon>Bacteria</taxon>
        <taxon>Bacillati</taxon>
        <taxon>Actinomycetota</taxon>
        <taxon>Actinomycetes</taxon>
        <taxon>Propionibacteriales</taxon>
        <taxon>Nocardioidaceae</taxon>
        <taxon>Nocardioides</taxon>
    </lineage>
</organism>
<dbReference type="Pfam" id="PF00722">
    <property type="entry name" value="Glyco_hydro_16"/>
    <property type="match status" value="1"/>
</dbReference>
<dbReference type="EMBL" id="RJSE01000007">
    <property type="protein sequence ID" value="RNL62017.1"/>
    <property type="molecule type" value="Genomic_DNA"/>
</dbReference>
<dbReference type="InterPro" id="IPR000757">
    <property type="entry name" value="Beta-glucanase-like"/>
</dbReference>
<dbReference type="PANTHER" id="PTHR10963">
    <property type="entry name" value="GLYCOSYL HYDROLASE-RELATED"/>
    <property type="match status" value="1"/>
</dbReference>
<keyword evidence="4" id="KW-1185">Reference proteome</keyword>
<comment type="caution">
    <text evidence="3">The sequence shown here is derived from an EMBL/GenBank/DDBJ whole genome shotgun (WGS) entry which is preliminary data.</text>
</comment>
<evidence type="ECO:0000313" key="3">
    <source>
        <dbReference type="EMBL" id="RNL62017.1"/>
    </source>
</evidence>
<dbReference type="GO" id="GO:0004553">
    <property type="term" value="F:hydrolase activity, hydrolyzing O-glycosyl compounds"/>
    <property type="evidence" value="ECO:0007669"/>
    <property type="project" value="InterPro"/>
</dbReference>
<evidence type="ECO:0000313" key="4">
    <source>
        <dbReference type="Proteomes" id="UP000267128"/>
    </source>
</evidence>
<comment type="similarity">
    <text evidence="1">Belongs to the glycosyl hydrolase 16 family.</text>
</comment>
<dbReference type="Gene3D" id="2.60.120.200">
    <property type="match status" value="1"/>
</dbReference>
<sequence>MIAQATPPAPTLEVIATPNPVGQNDYATFTVNVDPGQLGETVTLEQKVLGLLWTAVDTEPLDADNKAQFRVKLSIIASYQYRAKVASNATHTAGTSSVVVLDVVKDATPYTVPGSHSCASQTPTVAHPGGGSWQCTYNDEFNSMTLDTTYWHVATAGHMPHPKADPACYGDQGSGNVSLDGDHLLLTASVKAAATDCPGPSTRTSRKFGATVWHNIADGTSPTLQQVYGYYEVRAKLPGYHGTSPGNAIEGKYIPDLADLPTDATAGLQETFYLWPTNDRYGFHPYSGEIDFAEFYSKAGNLAKPAFHYPGEGSNIGGWGHEACNITSSYGGNPGGFNTYKFLWTPTTLTTWVNNNPTPCTEVTIGQPFDRGFYLVLMQAYGVAATANDYALPAAPYSNANVGTTEIDYVRVWQ</sequence>
<accession>A0A3N0CEY1</accession>
<proteinExistence type="inferred from homology"/>
<name>A0A3N0CEY1_9ACTN</name>
<dbReference type="PROSITE" id="PS51762">
    <property type="entry name" value="GH16_2"/>
    <property type="match status" value="1"/>
</dbReference>
<dbReference type="InterPro" id="IPR050546">
    <property type="entry name" value="Glycosyl_Hydrlase_16"/>
</dbReference>
<dbReference type="PANTHER" id="PTHR10963:SF55">
    <property type="entry name" value="GLYCOSIDE HYDROLASE FAMILY 16 PROTEIN"/>
    <property type="match status" value="1"/>
</dbReference>
<gene>
    <name evidence="3" type="ORF">EFK50_09320</name>
</gene>
<protein>
    <submittedName>
        <fullName evidence="3">Glycosyl hydrolase family protein</fullName>
    </submittedName>
</protein>
<evidence type="ECO:0000256" key="1">
    <source>
        <dbReference type="ARBA" id="ARBA00006865"/>
    </source>
</evidence>
<feature type="domain" description="GH16" evidence="2">
    <location>
        <begin position="105"/>
        <end position="414"/>
    </location>
</feature>
<dbReference type="Proteomes" id="UP000267128">
    <property type="component" value="Unassembled WGS sequence"/>
</dbReference>
<reference evidence="3 4" key="1">
    <citation type="submission" date="2018-11" db="EMBL/GenBank/DDBJ databases">
        <authorList>
            <person name="Li F."/>
        </authorList>
    </citation>
    <scope>NUCLEOTIDE SEQUENCE [LARGE SCALE GENOMIC DNA]</scope>
    <source>
        <strain evidence="3 4">Gsoil 097</strain>
    </source>
</reference>
<dbReference type="RefSeq" id="WP_123227312.1">
    <property type="nucleotide sequence ID" value="NZ_RJSE01000007.1"/>
</dbReference>
<dbReference type="InterPro" id="IPR013320">
    <property type="entry name" value="ConA-like_dom_sf"/>
</dbReference>